<dbReference type="STRING" id="426128.SAMN05660297_03211"/>
<evidence type="ECO:0000313" key="1">
    <source>
        <dbReference type="EMBL" id="SET70425.1"/>
    </source>
</evidence>
<proteinExistence type="predicted"/>
<accession>A0A1I0GH18</accession>
<organism evidence="1 2">
    <name type="scientific">Natronincola peptidivorans</name>
    <dbReference type="NCBI Taxonomy" id="426128"/>
    <lineage>
        <taxon>Bacteria</taxon>
        <taxon>Bacillati</taxon>
        <taxon>Bacillota</taxon>
        <taxon>Clostridia</taxon>
        <taxon>Peptostreptococcales</taxon>
        <taxon>Natronincolaceae</taxon>
        <taxon>Natronincola</taxon>
    </lineage>
</organism>
<reference evidence="1 2" key="1">
    <citation type="submission" date="2016-10" db="EMBL/GenBank/DDBJ databases">
        <authorList>
            <person name="de Groot N.N."/>
        </authorList>
    </citation>
    <scope>NUCLEOTIDE SEQUENCE [LARGE SCALE GENOMIC DNA]</scope>
    <source>
        <strain evidence="1 2">DSM 18979</strain>
    </source>
</reference>
<dbReference type="EMBL" id="FOHU01000021">
    <property type="protein sequence ID" value="SET70425.1"/>
    <property type="molecule type" value="Genomic_DNA"/>
</dbReference>
<keyword evidence="2" id="KW-1185">Reference proteome</keyword>
<name>A0A1I0GH18_9FIRM</name>
<dbReference type="AlphaFoldDB" id="A0A1I0GH18"/>
<protein>
    <submittedName>
        <fullName evidence="1">Uncharacterized protein</fullName>
    </submittedName>
</protein>
<gene>
    <name evidence="1" type="ORF">SAMN05660297_03211</name>
</gene>
<dbReference type="Proteomes" id="UP000199568">
    <property type="component" value="Unassembled WGS sequence"/>
</dbReference>
<sequence length="87" mass="9906">MKKESDASINYSKLGKAMIETALLVDENLASLLKVEAQKIRKLLKSDVSLEELETTNTLIKNIIMAMMLTDEKMRYGLELCKINKEK</sequence>
<evidence type="ECO:0000313" key="2">
    <source>
        <dbReference type="Proteomes" id="UP000199568"/>
    </source>
</evidence>
<dbReference type="RefSeq" id="WP_090446349.1">
    <property type="nucleotide sequence ID" value="NZ_FOHU01000021.1"/>
</dbReference>